<gene>
    <name evidence="3" type="ordered locus">RSal33209_2571</name>
</gene>
<keyword evidence="1" id="KW-0812">Transmembrane</keyword>
<dbReference type="SUPFAM" id="SSF53474">
    <property type="entry name" value="alpha/beta-Hydrolases"/>
    <property type="match status" value="1"/>
</dbReference>
<reference evidence="4" key="1">
    <citation type="journal article" date="2008" name="J. Bacteriol.">
        <title>Genome sequence of the fish pathogen Renibacterium salmoninarum suggests reductive evolution away from an environmental Arthrobacter ancestor.</title>
        <authorList>
            <person name="Wiens G.D."/>
            <person name="Rockey D.D."/>
            <person name="Wu Z."/>
            <person name="Chang J."/>
            <person name="Levy R."/>
            <person name="Crane S."/>
            <person name="Chen D.S."/>
            <person name="Capri G.R."/>
            <person name="Burnett J.R."/>
            <person name="Sudheesh P.S."/>
            <person name="Schipma M.J."/>
            <person name="Burd H."/>
            <person name="Bhattacharyya A."/>
            <person name="Rhodes L.D."/>
            <person name="Kaul R."/>
            <person name="Strom M.S."/>
        </authorList>
    </citation>
    <scope>NUCLEOTIDE SEQUENCE [LARGE SCALE GENOMIC DNA]</scope>
    <source>
        <strain evidence="4">ATCC 33209 / DSM 20767 / JCM 11484 / NBRC 15589 / NCIMB 2235</strain>
    </source>
</reference>
<accession>A9WRL4</accession>
<feature type="transmembrane region" description="Helical" evidence="1">
    <location>
        <begin position="88"/>
        <end position="110"/>
    </location>
</feature>
<dbReference type="AlphaFoldDB" id="A9WRL4"/>
<dbReference type="InterPro" id="IPR051044">
    <property type="entry name" value="MAG_DAG_Lipase"/>
</dbReference>
<dbReference type="Proteomes" id="UP000002007">
    <property type="component" value="Chromosome"/>
</dbReference>
<dbReference type="Gene3D" id="3.40.50.1820">
    <property type="entry name" value="alpha/beta hydrolase"/>
    <property type="match status" value="1"/>
</dbReference>
<organism evidence="3 4">
    <name type="scientific">Renibacterium salmoninarum (strain ATCC 33209 / DSM 20767 / JCM 11484 / NBRC 15589 / NCIMB 2235)</name>
    <dbReference type="NCBI Taxonomy" id="288705"/>
    <lineage>
        <taxon>Bacteria</taxon>
        <taxon>Bacillati</taxon>
        <taxon>Actinomycetota</taxon>
        <taxon>Actinomycetes</taxon>
        <taxon>Micrococcales</taxon>
        <taxon>Micrococcaceae</taxon>
        <taxon>Renibacterium</taxon>
    </lineage>
</organism>
<feature type="domain" description="Serine aminopeptidase S33" evidence="2">
    <location>
        <begin position="217"/>
        <end position="451"/>
    </location>
</feature>
<evidence type="ECO:0000259" key="2">
    <source>
        <dbReference type="Pfam" id="PF12146"/>
    </source>
</evidence>
<evidence type="ECO:0000313" key="3">
    <source>
        <dbReference type="EMBL" id="ABY24296.1"/>
    </source>
</evidence>
<dbReference type="KEGG" id="rsa:RSal33209_2571"/>
<sequence length="472" mass="48978">MRPRTVTAARLLLLFSGFIAVLTGVLALGPEAAFAARALGALLLVTGFCCWLLVWLIRRPMRRAWVGIGVATLAQLVLRLLQLLDAGGAALTVGLLGTVALPAVALLLLFSGSARRWLKMSQRDWQNLRDARQSAVRGQSWFRRLSAAIGAVGLAAGLLVVVGGSAVAAAALPCSFPEVTSAGLNSQSTTQTEHMPPTGTTTASDGTALAYYAFVPQKPVASLVFYHGSGANSNAGYLDFARSLAADYGVAVYLFDLRGHGNSAGPRGDAPSTDQVWRDTLSAVDAVRSLQPALPLFLGGHSAGDGTVINSEQLVADKVAGYVLVSPDLGLNSATTQTSGAANFASICTRAFVSEKLSHGLVDAHVPALQFAYTAESVASAGRVNRYTPTMENAQNPTSAAAVLGAMNRPVGVWIGAQDEVFNPDKVVDFIHGASSGPNRASVTVLPGVDHLGAINASVPGIGEWIRVKAVG</sequence>
<protein>
    <recommendedName>
        <fullName evidence="2">Serine aminopeptidase S33 domain-containing protein</fullName>
    </recommendedName>
</protein>
<dbReference type="InterPro" id="IPR022742">
    <property type="entry name" value="Hydrolase_4"/>
</dbReference>
<keyword evidence="4" id="KW-1185">Reference proteome</keyword>
<dbReference type="PANTHER" id="PTHR11614">
    <property type="entry name" value="PHOSPHOLIPASE-RELATED"/>
    <property type="match status" value="1"/>
</dbReference>
<feature type="transmembrane region" description="Helical" evidence="1">
    <location>
        <begin position="37"/>
        <end position="57"/>
    </location>
</feature>
<evidence type="ECO:0000256" key="1">
    <source>
        <dbReference type="SAM" id="Phobius"/>
    </source>
</evidence>
<dbReference type="EMBL" id="CP000910">
    <property type="protein sequence ID" value="ABY24296.1"/>
    <property type="molecule type" value="Genomic_DNA"/>
</dbReference>
<dbReference type="RefSeq" id="WP_012245954.1">
    <property type="nucleotide sequence ID" value="NC_010168.1"/>
</dbReference>
<dbReference type="HOGENOM" id="CLU_578554_0_0_11"/>
<dbReference type="InterPro" id="IPR029058">
    <property type="entry name" value="AB_hydrolase_fold"/>
</dbReference>
<feature type="transmembrane region" description="Helical" evidence="1">
    <location>
        <begin position="147"/>
        <end position="172"/>
    </location>
</feature>
<keyword evidence="1" id="KW-1133">Transmembrane helix</keyword>
<proteinExistence type="predicted"/>
<feature type="transmembrane region" description="Helical" evidence="1">
    <location>
        <begin position="64"/>
        <end position="82"/>
    </location>
</feature>
<dbReference type="Pfam" id="PF12146">
    <property type="entry name" value="Hydrolase_4"/>
    <property type="match status" value="1"/>
</dbReference>
<dbReference type="eggNOG" id="COG2267">
    <property type="taxonomic scope" value="Bacteria"/>
</dbReference>
<keyword evidence="1" id="KW-0472">Membrane</keyword>
<name>A9WRL4_RENSM</name>
<dbReference type="STRING" id="288705.RSal33209_2571"/>
<evidence type="ECO:0000313" key="4">
    <source>
        <dbReference type="Proteomes" id="UP000002007"/>
    </source>
</evidence>